<accession>A0A3D9N1M4</accession>
<dbReference type="Gene3D" id="2.60.40.10">
    <property type="entry name" value="Immunoglobulins"/>
    <property type="match status" value="1"/>
</dbReference>
<dbReference type="SUPFAM" id="SSF81296">
    <property type="entry name" value="E set domains"/>
    <property type="match status" value="1"/>
</dbReference>
<evidence type="ECO:0000313" key="3">
    <source>
        <dbReference type="EMBL" id="REE24778.1"/>
    </source>
</evidence>
<dbReference type="InterPro" id="IPR001322">
    <property type="entry name" value="Lamin_tail_dom"/>
</dbReference>
<dbReference type="OrthoDB" id="1391397at2"/>
<dbReference type="NCBIfam" id="TIGR04131">
    <property type="entry name" value="Bac_Flav_CTERM"/>
    <property type="match status" value="1"/>
</dbReference>
<gene>
    <name evidence="3" type="ORF">DFQ09_10384</name>
</gene>
<proteinExistence type="predicted"/>
<dbReference type="InterPro" id="IPR014756">
    <property type="entry name" value="Ig_E-set"/>
</dbReference>
<dbReference type="Pfam" id="PF01833">
    <property type="entry name" value="TIG"/>
    <property type="match status" value="1"/>
</dbReference>
<dbReference type="InterPro" id="IPR013783">
    <property type="entry name" value="Ig-like_fold"/>
</dbReference>
<keyword evidence="4" id="KW-1185">Reference proteome</keyword>
<feature type="domain" description="LTD" evidence="1">
    <location>
        <begin position="125"/>
        <end position="232"/>
    </location>
</feature>
<protein>
    <submittedName>
        <fullName evidence="3">Gliding motility-associated-like protein</fullName>
    </submittedName>
</protein>
<dbReference type="RefSeq" id="WP_115809063.1">
    <property type="nucleotide sequence ID" value="NZ_QREI01000003.1"/>
</dbReference>
<dbReference type="Pfam" id="PF13585">
    <property type="entry name" value="CHU_C"/>
    <property type="match status" value="1"/>
</dbReference>
<organism evidence="3 4">
    <name type="scientific">Winogradskyella pacifica</name>
    <dbReference type="NCBI Taxonomy" id="664642"/>
    <lineage>
        <taxon>Bacteria</taxon>
        <taxon>Pseudomonadati</taxon>
        <taxon>Bacteroidota</taxon>
        <taxon>Flavobacteriia</taxon>
        <taxon>Flavobacteriales</taxon>
        <taxon>Flavobacteriaceae</taxon>
        <taxon>Winogradskyella</taxon>
    </lineage>
</organism>
<comment type="caution">
    <text evidence="3">The sequence shown here is derived from an EMBL/GenBank/DDBJ whole genome shotgun (WGS) entry which is preliminary data.</text>
</comment>
<evidence type="ECO:0000259" key="1">
    <source>
        <dbReference type="Pfam" id="PF00932"/>
    </source>
</evidence>
<name>A0A3D9N1M4_9FLAO</name>
<sequence length="977" mass="105042">MKSINLLIHYTYVLSLFFITNVYASVDSDIIKNNSFCPAPIINTFTPASGPENTLITINGSNFNDAASVSVDGVSTTFTIVNDSQITAIIPAGAVDTSSISIISNGGCTGTSAIDFTVIASDCEPADIYISEIYDANSGDYAVIELYNPTNSPVVIDNIYIIERYGDVGNATPNNTFIDIVGTIPPLSTFIIQMGSGTNCSPLTVDFNIPTGINDNDEFKLFKNGNLIDTVNAPNERGYTVIRNADAPIPQTTYDSNDWSIQSSENCSNLGSHTADPITNNIPDITDPITQTICENGTVTFSTTLDTSLFQYQWKVLDSSGNWVNVPNASPYSGAQTSALVITNAPLSFNENQYYCEVTYDACTLITNTAQLFIDNPAVDTLSNQTTCSSYTLPTLTDGAYYTATNGGGTALNPGAVISTTQTIYIYNEIGTAPNTCSNESSFDVTITGAPNVDTIADQDVCSDYTLPALTDGNYFTSTNGTGSQLNAGEIISTTQTIYIYSQTGTSPNICSNESSFEITVSGNPNVDTLSNQSECAAYTLPSLTNGNYFTGTNGTGTPLNAGDTISTSQTIYIYVEIGTAPDTCSNESSFDVTITGAPNVDTIANQDVCSDYTLPALTDGNYFTGTNGTGTQLNAGEMISTTQTIYIYNEIGTAPNTCSNESSFEVTVSGNPNVDTLSNPSECGSYTLPTLTNGNYFTGTNGTGTALNAGDVISTSQTIYIYVEIGTAPNTCNNESSFDITITGAPNVDTLTDQTICAEYTLPTLTNGNYFTGADGTGTQLNAGDIITTSQTLYIYNDIGTAPNTCSNESSFDITINEAIDFTLDEFNITVNDRTLTVNMTDTSIDYQYAIDGSAFQTSNVFNNLRIGLHVVYVQDRNGCVLKTFNFEIEVDLFIPVFFTPNNDNAHDTWTVIDRNQIVKEILIFNRYGKLIKQLIPSNYSWDGYYNGKMLESNDFWYLITLKSGEELRGHFALKH</sequence>
<evidence type="ECO:0000313" key="4">
    <source>
        <dbReference type="Proteomes" id="UP000256919"/>
    </source>
</evidence>
<dbReference type="Pfam" id="PF00932">
    <property type="entry name" value="LTD"/>
    <property type="match status" value="1"/>
</dbReference>
<dbReference type="Proteomes" id="UP000256919">
    <property type="component" value="Unassembled WGS sequence"/>
</dbReference>
<dbReference type="CDD" id="cd00102">
    <property type="entry name" value="IPT"/>
    <property type="match status" value="1"/>
</dbReference>
<feature type="domain" description="IPT/TIG" evidence="2">
    <location>
        <begin position="40"/>
        <end position="117"/>
    </location>
</feature>
<dbReference type="InterPro" id="IPR002909">
    <property type="entry name" value="IPT_dom"/>
</dbReference>
<dbReference type="EMBL" id="QREI01000003">
    <property type="protein sequence ID" value="REE24778.1"/>
    <property type="molecule type" value="Genomic_DNA"/>
</dbReference>
<dbReference type="InterPro" id="IPR026341">
    <property type="entry name" value="T9SS_type_B"/>
</dbReference>
<dbReference type="AlphaFoldDB" id="A0A3D9N1M4"/>
<reference evidence="3 4" key="1">
    <citation type="submission" date="2018-07" db="EMBL/GenBank/DDBJ databases">
        <title>Genomic Encyclopedia of Type Strains, Phase III (KMG-III): the genomes of soil and plant-associated and newly described type strains.</title>
        <authorList>
            <person name="Whitman W."/>
        </authorList>
    </citation>
    <scope>NUCLEOTIDE SEQUENCE [LARGE SCALE GENOMIC DNA]</scope>
    <source>
        <strain evidence="3 4">CECT 7948</strain>
    </source>
</reference>
<evidence type="ECO:0000259" key="2">
    <source>
        <dbReference type="Pfam" id="PF01833"/>
    </source>
</evidence>